<sequence length="169" mass="18602">MKILLLILIVLVESVGLELGFIDEANFFNLENIKKQKTVLQDMIINDIASVPEKVKTAIQPSIAGDAYYSIDLASQKVLWQKNARKKAPIASLTKVMTAVIATEEMNLSEIVQVPKQVNETTGSKIYIQSGTRIAVKELMKGMLVKSANDCARAIQGAYDNQNKEGSFV</sequence>
<keyword evidence="6" id="KW-0961">Cell wall biogenesis/degradation</keyword>
<organism evidence="8">
    <name type="scientific">marine sediment metagenome</name>
    <dbReference type="NCBI Taxonomy" id="412755"/>
    <lineage>
        <taxon>unclassified sequences</taxon>
        <taxon>metagenomes</taxon>
        <taxon>ecological metagenomes</taxon>
    </lineage>
</organism>
<gene>
    <name evidence="8" type="ORF">S01H4_36756</name>
</gene>
<dbReference type="GO" id="GO:0071555">
    <property type="term" value="P:cell wall organization"/>
    <property type="evidence" value="ECO:0007669"/>
    <property type="project" value="UniProtKB-KW"/>
</dbReference>
<dbReference type="PRINTS" id="PR00725">
    <property type="entry name" value="DADACBPTASE1"/>
</dbReference>
<evidence type="ECO:0000313" key="8">
    <source>
        <dbReference type="EMBL" id="GAG94821.1"/>
    </source>
</evidence>
<dbReference type="InterPro" id="IPR001967">
    <property type="entry name" value="Peptidase_S11_N"/>
</dbReference>
<name>X1DEH0_9ZZZZ</name>
<protein>
    <recommendedName>
        <fullName evidence="7">Peptidase S11 D-alanyl-D-alanine carboxypeptidase A N-terminal domain-containing protein</fullName>
    </recommendedName>
</protein>
<reference evidence="8" key="1">
    <citation type="journal article" date="2014" name="Front. Microbiol.">
        <title>High frequency of phylogenetically diverse reductive dehalogenase-homologous genes in deep subseafloor sedimentary metagenomes.</title>
        <authorList>
            <person name="Kawai M."/>
            <person name="Futagami T."/>
            <person name="Toyoda A."/>
            <person name="Takaki Y."/>
            <person name="Nishi S."/>
            <person name="Hori S."/>
            <person name="Arai W."/>
            <person name="Tsubouchi T."/>
            <person name="Morono Y."/>
            <person name="Uchiyama I."/>
            <person name="Ito T."/>
            <person name="Fujiyama A."/>
            <person name="Inagaki F."/>
            <person name="Takami H."/>
        </authorList>
    </citation>
    <scope>NUCLEOTIDE SEQUENCE</scope>
    <source>
        <strain evidence="8">Expedition CK06-06</strain>
    </source>
</reference>
<keyword evidence="3" id="KW-0378">Hydrolase</keyword>
<evidence type="ECO:0000256" key="6">
    <source>
        <dbReference type="ARBA" id="ARBA00023316"/>
    </source>
</evidence>
<evidence type="ECO:0000256" key="4">
    <source>
        <dbReference type="ARBA" id="ARBA00022960"/>
    </source>
</evidence>
<dbReference type="Gene3D" id="3.40.710.10">
    <property type="entry name" value="DD-peptidase/beta-lactamase superfamily"/>
    <property type="match status" value="1"/>
</dbReference>
<dbReference type="GO" id="GO:0008360">
    <property type="term" value="P:regulation of cell shape"/>
    <property type="evidence" value="ECO:0007669"/>
    <property type="project" value="UniProtKB-KW"/>
</dbReference>
<comment type="similarity">
    <text evidence="1">Belongs to the peptidase S11 family.</text>
</comment>
<accession>X1DEH0</accession>
<dbReference type="InterPro" id="IPR018044">
    <property type="entry name" value="Peptidase_S11"/>
</dbReference>
<dbReference type="GO" id="GO:0009002">
    <property type="term" value="F:serine-type D-Ala-D-Ala carboxypeptidase activity"/>
    <property type="evidence" value="ECO:0007669"/>
    <property type="project" value="InterPro"/>
</dbReference>
<feature type="non-terminal residue" evidence="8">
    <location>
        <position position="169"/>
    </location>
</feature>
<keyword evidence="5" id="KW-0573">Peptidoglycan synthesis</keyword>
<dbReference type="InterPro" id="IPR012338">
    <property type="entry name" value="Beta-lactam/transpept-like"/>
</dbReference>
<dbReference type="EMBL" id="BART01019674">
    <property type="protein sequence ID" value="GAG94821.1"/>
    <property type="molecule type" value="Genomic_DNA"/>
</dbReference>
<evidence type="ECO:0000259" key="7">
    <source>
        <dbReference type="Pfam" id="PF00768"/>
    </source>
</evidence>
<keyword evidence="4" id="KW-0133">Cell shape</keyword>
<dbReference type="AlphaFoldDB" id="X1DEH0"/>
<evidence type="ECO:0000256" key="5">
    <source>
        <dbReference type="ARBA" id="ARBA00022984"/>
    </source>
</evidence>
<dbReference type="SUPFAM" id="SSF56601">
    <property type="entry name" value="beta-lactamase/transpeptidase-like"/>
    <property type="match status" value="1"/>
</dbReference>
<dbReference type="Pfam" id="PF00768">
    <property type="entry name" value="Peptidase_S11"/>
    <property type="match status" value="1"/>
</dbReference>
<dbReference type="GO" id="GO:0006508">
    <property type="term" value="P:proteolysis"/>
    <property type="evidence" value="ECO:0007669"/>
    <property type="project" value="InterPro"/>
</dbReference>
<keyword evidence="2" id="KW-0732">Signal</keyword>
<comment type="caution">
    <text evidence="8">The sequence shown here is derived from an EMBL/GenBank/DDBJ whole genome shotgun (WGS) entry which is preliminary data.</text>
</comment>
<feature type="domain" description="Peptidase S11 D-alanyl-D-alanine carboxypeptidase A N-terminal" evidence="7">
    <location>
        <begin position="55"/>
        <end position="155"/>
    </location>
</feature>
<evidence type="ECO:0000256" key="3">
    <source>
        <dbReference type="ARBA" id="ARBA00022801"/>
    </source>
</evidence>
<proteinExistence type="inferred from homology"/>
<evidence type="ECO:0000256" key="2">
    <source>
        <dbReference type="ARBA" id="ARBA00022729"/>
    </source>
</evidence>
<dbReference type="GO" id="GO:0009252">
    <property type="term" value="P:peptidoglycan biosynthetic process"/>
    <property type="evidence" value="ECO:0007669"/>
    <property type="project" value="UniProtKB-KW"/>
</dbReference>
<evidence type="ECO:0000256" key="1">
    <source>
        <dbReference type="ARBA" id="ARBA00007164"/>
    </source>
</evidence>